<dbReference type="STRING" id="713588.SAMN05421789_102139"/>
<organism evidence="1 2">
    <name type="scientific">Kaistella chaponensis</name>
    <dbReference type="NCBI Taxonomy" id="713588"/>
    <lineage>
        <taxon>Bacteria</taxon>
        <taxon>Pseudomonadati</taxon>
        <taxon>Bacteroidota</taxon>
        <taxon>Flavobacteriia</taxon>
        <taxon>Flavobacteriales</taxon>
        <taxon>Weeksellaceae</taxon>
        <taxon>Chryseobacterium group</taxon>
        <taxon>Kaistella</taxon>
    </lineage>
</organism>
<evidence type="ECO:0000313" key="1">
    <source>
        <dbReference type="EMBL" id="SIS49408.1"/>
    </source>
</evidence>
<accession>A0A1N7JJA7</accession>
<gene>
    <name evidence="1" type="ORF">SAMN05421789_102139</name>
</gene>
<dbReference type="RefSeq" id="WP_076385106.1">
    <property type="nucleotide sequence ID" value="NZ_FTOI01000002.1"/>
</dbReference>
<dbReference type="Pfam" id="PF06078">
    <property type="entry name" value="DUF937"/>
    <property type="match status" value="1"/>
</dbReference>
<sequence>MSLIDLITGNAGNQVATDAENKFGISKNQVIALLAVAAPLVISYLRKKSQENSSEADALNNALDKDHDGSILNNPSQAVERQAEGNSILSHIFGGEKANVENQLSQNTGISMDKIGPILAMLAPIIMGYIGKEKQSNGVTSSGGLGDLLGGILGNAQNQAQSQPSNPLNDILGSVLGGGSNGQSAGNPLNDILGSVLGGGSQANSSGNPLTDILGSVLGGGQQNQQQGGLGGLLGGILGGK</sequence>
<dbReference type="EMBL" id="FTOI01000002">
    <property type="protein sequence ID" value="SIS49408.1"/>
    <property type="molecule type" value="Genomic_DNA"/>
</dbReference>
<dbReference type="AlphaFoldDB" id="A0A1N7JJA7"/>
<dbReference type="OrthoDB" id="708105at2"/>
<keyword evidence="2" id="KW-1185">Reference proteome</keyword>
<evidence type="ECO:0000313" key="2">
    <source>
        <dbReference type="Proteomes" id="UP000185839"/>
    </source>
</evidence>
<protein>
    <recommendedName>
        <fullName evidence="3">DUF937 domain-containing protein</fullName>
    </recommendedName>
</protein>
<proteinExistence type="predicted"/>
<dbReference type="InterPro" id="IPR009282">
    <property type="entry name" value="DUF937"/>
</dbReference>
<name>A0A1N7JJA7_9FLAO</name>
<reference evidence="2" key="1">
    <citation type="submission" date="2017-01" db="EMBL/GenBank/DDBJ databases">
        <authorList>
            <person name="Varghese N."/>
            <person name="Submissions S."/>
        </authorList>
    </citation>
    <scope>NUCLEOTIDE SEQUENCE [LARGE SCALE GENOMIC DNA]</scope>
    <source>
        <strain evidence="2">DSM 23145</strain>
    </source>
</reference>
<evidence type="ECO:0008006" key="3">
    <source>
        <dbReference type="Google" id="ProtNLM"/>
    </source>
</evidence>
<dbReference type="Proteomes" id="UP000185839">
    <property type="component" value="Unassembled WGS sequence"/>
</dbReference>